<dbReference type="InterPro" id="IPR001466">
    <property type="entry name" value="Beta-lactam-related"/>
</dbReference>
<keyword evidence="4 6" id="KW-0378">Hydrolase</keyword>
<comment type="catalytic activity">
    <reaction evidence="1 6">
        <text>a beta-lactam + H2O = a substituted beta-amino acid</text>
        <dbReference type="Rhea" id="RHEA:20401"/>
        <dbReference type="ChEBI" id="CHEBI:15377"/>
        <dbReference type="ChEBI" id="CHEBI:35627"/>
        <dbReference type="ChEBI" id="CHEBI:140347"/>
        <dbReference type="EC" id="3.5.2.6"/>
    </reaction>
</comment>
<reference evidence="7" key="1">
    <citation type="submission" date="2020-11" db="EMBL/GenBank/DDBJ databases">
        <title>Enhanced detection system for hospital associated transmission using whole genome sequencing surveillance.</title>
        <authorList>
            <person name="Harrison L.H."/>
            <person name="Van Tyne D."/>
            <person name="Marsh J.W."/>
            <person name="Griffith M.P."/>
            <person name="Snyder D.J."/>
            <person name="Cooper V.S."/>
            <person name="Mustapha M."/>
        </authorList>
    </citation>
    <scope>NUCLEOTIDE SEQUENCE</scope>
    <source>
        <strain evidence="7">STEN00091</strain>
    </source>
</reference>
<dbReference type="GO" id="GO:0008800">
    <property type="term" value="F:beta-lactamase activity"/>
    <property type="evidence" value="ECO:0007669"/>
    <property type="project" value="UniProtKB-UniRule"/>
</dbReference>
<sequence length="390" mass="43214">MQAISRIVRNGRWLNYFVLSVVFLAAGCKGEHVPAKDLGADLDEVAATLIQQPLLHSTSIAVVYRGQEFIRHRGNMEAGRLSPPTDATLYEIGSLSKTMAGTLMANAVLERRLGLDDDVREYLHGNYPNLQYKGDPIRIRHLLSHTSGLPNMLPERANTVLADFTDQRTPRELNAIYAGYGKADFFRDLHAVEIHQVPGKDYAYSSAGTQLAAHILETVYKSDYESLLREFFRDSAAMADLRIRLGDAEAPRLAVGYHSDNAVPTSPMPELPWGASGNVKATVPEMVKFLKFQLAGGPVVTESHRTLVEFDSEFSIGYFWNIVGGDHLKGTYYAHHGGVPRSQCYIYIMPKYDLGIFVITNQSGDKTAHAMEAAINTLVERIVARDNISS</sequence>
<proteinExistence type="inferred from homology"/>
<protein>
    <recommendedName>
        <fullName evidence="3 6">Beta-lactamase</fullName>
        <ecNumber evidence="3 6">3.5.2.6</ecNumber>
    </recommendedName>
</protein>
<dbReference type="Gene3D" id="3.40.710.10">
    <property type="entry name" value="DD-peptidase/beta-lactamase superfamily"/>
    <property type="match status" value="1"/>
</dbReference>
<dbReference type="Proteomes" id="UP000625930">
    <property type="component" value="Unassembled WGS sequence"/>
</dbReference>
<organism evidence="7 8">
    <name type="scientific">Stenotrophomonas maltophilia</name>
    <name type="common">Pseudomonas maltophilia</name>
    <name type="synonym">Xanthomonas maltophilia</name>
    <dbReference type="NCBI Taxonomy" id="40324"/>
    <lineage>
        <taxon>Bacteria</taxon>
        <taxon>Pseudomonadati</taxon>
        <taxon>Pseudomonadota</taxon>
        <taxon>Gammaproteobacteria</taxon>
        <taxon>Lysobacterales</taxon>
        <taxon>Lysobacteraceae</taxon>
        <taxon>Stenotrophomonas</taxon>
        <taxon>Stenotrophomonas maltophilia group</taxon>
    </lineage>
</organism>
<evidence type="ECO:0000256" key="1">
    <source>
        <dbReference type="ARBA" id="ARBA00001526"/>
    </source>
</evidence>
<dbReference type="GO" id="GO:0046677">
    <property type="term" value="P:response to antibiotic"/>
    <property type="evidence" value="ECO:0007669"/>
    <property type="project" value="UniProtKB-UniRule"/>
</dbReference>
<dbReference type="EMBL" id="JADUNP010000014">
    <property type="protein sequence ID" value="MBH1652300.1"/>
    <property type="molecule type" value="Genomic_DNA"/>
</dbReference>
<evidence type="ECO:0000256" key="3">
    <source>
        <dbReference type="ARBA" id="ARBA00012865"/>
    </source>
</evidence>
<keyword evidence="5 6" id="KW-0046">Antibiotic resistance</keyword>
<dbReference type="InterPro" id="IPR050491">
    <property type="entry name" value="AmpC-like"/>
</dbReference>
<evidence type="ECO:0000313" key="7">
    <source>
        <dbReference type="EMBL" id="MBH1652300.1"/>
    </source>
</evidence>
<dbReference type="InterPro" id="IPR012338">
    <property type="entry name" value="Beta-lactam/transpept-like"/>
</dbReference>
<dbReference type="AlphaFoldDB" id="A0A6B8HM83"/>
<evidence type="ECO:0000256" key="2">
    <source>
        <dbReference type="ARBA" id="ARBA00007840"/>
    </source>
</evidence>
<comment type="similarity">
    <text evidence="2 6">Belongs to the class-C beta-lactamase family.</text>
</comment>
<dbReference type="InterPro" id="IPR001586">
    <property type="entry name" value="Beta-lactam_class-C_AS"/>
</dbReference>
<evidence type="ECO:0000256" key="5">
    <source>
        <dbReference type="ARBA" id="ARBA00023251"/>
    </source>
</evidence>
<dbReference type="PROSITE" id="PS00336">
    <property type="entry name" value="BETA_LACTAMASE_C"/>
    <property type="match status" value="1"/>
</dbReference>
<dbReference type="PROSITE" id="PS51257">
    <property type="entry name" value="PROKAR_LIPOPROTEIN"/>
    <property type="match status" value="1"/>
</dbReference>
<dbReference type="SUPFAM" id="SSF56601">
    <property type="entry name" value="beta-lactamase/transpeptidase-like"/>
    <property type="match status" value="1"/>
</dbReference>
<evidence type="ECO:0000256" key="4">
    <source>
        <dbReference type="ARBA" id="ARBA00022801"/>
    </source>
</evidence>
<gene>
    <name evidence="7" type="ORF">I5U67_08975</name>
</gene>
<dbReference type="GO" id="GO:0017001">
    <property type="term" value="P:antibiotic catabolic process"/>
    <property type="evidence" value="ECO:0007669"/>
    <property type="project" value="InterPro"/>
</dbReference>
<dbReference type="PANTHER" id="PTHR46825">
    <property type="entry name" value="D-ALANYL-D-ALANINE-CARBOXYPEPTIDASE/ENDOPEPTIDASE AMPH"/>
    <property type="match status" value="1"/>
</dbReference>
<evidence type="ECO:0000313" key="8">
    <source>
        <dbReference type="Proteomes" id="UP000625930"/>
    </source>
</evidence>
<dbReference type="RefSeq" id="WP_049453258.1">
    <property type="nucleotide sequence ID" value="NZ_CP011010.1"/>
</dbReference>
<dbReference type="PANTHER" id="PTHR46825:SF9">
    <property type="entry name" value="BETA-LACTAMASE-RELATED DOMAIN-CONTAINING PROTEIN"/>
    <property type="match status" value="1"/>
</dbReference>
<comment type="caution">
    <text evidence="7">The sequence shown here is derived from an EMBL/GenBank/DDBJ whole genome shotgun (WGS) entry which is preliminary data.</text>
</comment>
<dbReference type="EC" id="3.5.2.6" evidence="3 6"/>
<evidence type="ECO:0000256" key="6">
    <source>
        <dbReference type="RuleBase" id="RU361140"/>
    </source>
</evidence>
<accession>A0A6B8HM83</accession>
<name>A0A6B8HM83_STEMA</name>
<dbReference type="GO" id="GO:0030288">
    <property type="term" value="C:outer membrane-bounded periplasmic space"/>
    <property type="evidence" value="ECO:0007669"/>
    <property type="project" value="InterPro"/>
</dbReference>
<dbReference type="Pfam" id="PF00144">
    <property type="entry name" value="Beta-lactamase"/>
    <property type="match status" value="1"/>
</dbReference>